<dbReference type="GO" id="GO:0016887">
    <property type="term" value="F:ATP hydrolysis activity"/>
    <property type="evidence" value="ECO:0007669"/>
    <property type="project" value="InterPro"/>
</dbReference>
<dbReference type="InterPro" id="IPR044726">
    <property type="entry name" value="ABCC_6TM_D2"/>
</dbReference>
<dbReference type="InterPro" id="IPR036640">
    <property type="entry name" value="ABC1_TM_sf"/>
</dbReference>
<dbReference type="Pfam" id="PF00664">
    <property type="entry name" value="ABC_membrane"/>
    <property type="match status" value="2"/>
</dbReference>
<dbReference type="InterPro" id="IPR017871">
    <property type="entry name" value="ABC_transporter-like_CS"/>
</dbReference>
<evidence type="ECO:0000256" key="1">
    <source>
        <dbReference type="ARBA" id="ARBA00004141"/>
    </source>
</evidence>
<evidence type="ECO:0000256" key="4">
    <source>
        <dbReference type="ARBA" id="ARBA00022741"/>
    </source>
</evidence>
<feature type="transmembrane region" description="Helical" evidence="9">
    <location>
        <begin position="852"/>
        <end position="875"/>
    </location>
</feature>
<evidence type="ECO:0000256" key="7">
    <source>
        <dbReference type="ARBA" id="ARBA00023136"/>
    </source>
</evidence>
<dbReference type="CDD" id="cd03244">
    <property type="entry name" value="ABCC_MRP_domain2"/>
    <property type="match status" value="1"/>
</dbReference>
<dbReference type="GO" id="GO:0140359">
    <property type="term" value="F:ABC-type transporter activity"/>
    <property type="evidence" value="ECO:0007669"/>
    <property type="project" value="InterPro"/>
</dbReference>
<keyword evidence="4" id="KW-0547">Nucleotide-binding</keyword>
<dbReference type="EMBL" id="CAFZ01000099">
    <property type="protein sequence ID" value="CCA70915.1"/>
    <property type="molecule type" value="Genomic_DNA"/>
</dbReference>
<dbReference type="Gene3D" id="3.40.50.300">
    <property type="entry name" value="P-loop containing nucleotide triphosphate hydrolases"/>
    <property type="match status" value="2"/>
</dbReference>
<dbReference type="eggNOG" id="KOG0054">
    <property type="taxonomic scope" value="Eukaryota"/>
</dbReference>
<evidence type="ECO:0000256" key="5">
    <source>
        <dbReference type="ARBA" id="ARBA00022840"/>
    </source>
</evidence>
<feature type="domain" description="ABC transporter" evidence="10">
    <location>
        <begin position="595"/>
        <end position="826"/>
    </location>
</feature>
<keyword evidence="3 9" id="KW-0812">Transmembrane</keyword>
<keyword evidence="5" id="KW-0067">ATP-binding</keyword>
<feature type="transmembrane region" description="Helical" evidence="9">
    <location>
        <begin position="202"/>
        <end position="218"/>
    </location>
</feature>
<dbReference type="FunFam" id="3.40.50.300:FF:000838">
    <property type="entry name" value="ABC multidrug transporter (Eurofung)"/>
    <property type="match status" value="1"/>
</dbReference>
<keyword evidence="8" id="KW-0325">Glycoprotein</keyword>
<comment type="caution">
    <text evidence="12">The sequence shown here is derived from an EMBL/GenBank/DDBJ whole genome shotgun (WGS) entry which is preliminary data.</text>
</comment>
<dbReference type="Pfam" id="PF24357">
    <property type="entry name" value="TMD0_ABC"/>
    <property type="match status" value="1"/>
</dbReference>
<sequence length="1423" mass="157952">MGFCNNDNRFQVGSNCRQLDFTLTFEQSILSLLPDILFIVVALHRLRELHLWSTKISRIWTGLYCSKALAGLMLVASSLAALIVHAVTGSVRHTTRTTLPTLIFQLLAVSLLIPLTLVEHTKSLAPSSRIINYTLIKGLFVSAILRTYLLSGTLDAYPRVFHATALVAGSYYIVLFTELVHKRSGYLKDEYKYHPQEAKSSFLVRSMFLWLLPLLWRGRNTRFQLKDLNEIPQDFKAEESRQHLLIALETGNKSSYFYLLHSTINSFGISFFAPILPRFILLLATFGQPLLLKDILGFMSTPTASNSVGWAIFGGYVCIYGLMVISTALFWEKLYAVTVKYRGALVGAIYLKTLKVASHTSRPLGTGVGSNYMSVDVERITLGIESFHELLGAFFSLPLAFAILYSQAHWVAFLPLGIIAIALCATSYAAKLAGTRQTVWSAKTDERIKFLSSVIAQLLPIKFFAYESYIARKADQLRKIEIRALKRLFVAFLWAATISNSLMGFTLLVVIGVYAAVFGRSGAGNTLDVERIFTIYATVQLLSWPLNVLGQFLPDVMAAYASMKRIEKYLLFDEKPQSQSIASDPNSEKHVDSDITLRGSFAWNKEEEPILPNVDITIPTGKLTICTGPVAAGKTSLLIALLGELDATSPPEKTHMPTLEKIGYTSQESFIMPGSLRENILFGSEYDEAWYSKTIKACALEVDFDRMLAGDGTKVTDARSLSGGQKQRIALARAVYSRASLVLLDDPFSALDGETASHVHHLPSADWVIILENGSVTHSGTWDEVQQSGYKLSDLSKTIEKSEKSIQKKGEAILEAKKADDGKKIMDETDAVDEVDEESKNPYLRGLKPYKFWFGNAGYLYTVFALTVFIVWPMTRLAMQGYLKEWSDSADAKNYPAWIGGLAGFSFGQVVILSCGFLFYSNHMTPRVGKNIHYQEIRGLLRAPVDWIQRTPAGRIVNRFSQDIFEIDFNFPIAFLNGSSAGFGLIGTMVIIYISSPWLALSAPPMLFAYWILLRFYLKSSKQLQQLEAASKSPLYTVFGTTLAGLENIRAYRAQEFFLHQNDKHLNASQGPYHYRFASLRFLKTALSFMTFIIAVALAGTVVGLRRSTSIAFLGMALSNITNMAMQLSQLLTNWAAIENGTISVARLQEMVELPGERDEEGQIIISKKSDIWPTRGSIVFENVELKYGKDLPTVLNKVSFTIKPGMKVGICGRTGSGKSSTVQALFRAVDSSLVKGKISIDGVDIQSLPRHTLRSSLSIVTQEPFLWHDTIRNNLDVEGTQSDERIWRALDQVGLKKTIQGLSMKLESMIEEAGSFSRGERQLLCLARILLRARKIVVLDEATSSMDLETDDLVRKVVESELKDSTVLAVAHRISTIINFDLILVLENGVVVEADAPAALLASGGRFAQLAASQGIASNQYV</sequence>
<feature type="transmembrane region" description="Helical" evidence="9">
    <location>
        <begin position="308"/>
        <end position="331"/>
    </location>
</feature>
<dbReference type="HOGENOM" id="CLU_000604_27_1_1"/>
<keyword evidence="13" id="KW-1185">Reference proteome</keyword>
<dbReference type="CDD" id="cd18579">
    <property type="entry name" value="ABC_6TM_ABCC_D1"/>
    <property type="match status" value="1"/>
</dbReference>
<dbReference type="InterPro" id="IPR003439">
    <property type="entry name" value="ABC_transporter-like_ATP-bd"/>
</dbReference>
<keyword evidence="6 9" id="KW-1133">Transmembrane helix</keyword>
<evidence type="ECO:0000259" key="11">
    <source>
        <dbReference type="PROSITE" id="PS50929"/>
    </source>
</evidence>
<feature type="transmembrane region" description="Helical" evidence="9">
    <location>
        <begin position="488"/>
        <end position="515"/>
    </location>
</feature>
<feature type="domain" description="ABC transmembrane type-1" evidence="11">
    <location>
        <begin position="898"/>
        <end position="1140"/>
    </location>
</feature>
<evidence type="ECO:0000256" key="6">
    <source>
        <dbReference type="ARBA" id="ARBA00022989"/>
    </source>
</evidence>
<evidence type="ECO:0000256" key="3">
    <source>
        <dbReference type="ARBA" id="ARBA00022692"/>
    </source>
</evidence>
<feature type="domain" description="ABC transmembrane type-1" evidence="11">
    <location>
        <begin position="279"/>
        <end position="558"/>
    </location>
</feature>
<dbReference type="PROSITE" id="PS00211">
    <property type="entry name" value="ABC_TRANSPORTER_1"/>
    <property type="match status" value="1"/>
</dbReference>
<feature type="transmembrane region" description="Helical" evidence="9">
    <location>
        <begin position="998"/>
        <end position="1018"/>
    </location>
</feature>
<feature type="transmembrane region" description="Helical" evidence="9">
    <location>
        <begin position="1086"/>
        <end position="1105"/>
    </location>
</feature>
<dbReference type="SMART" id="SM00382">
    <property type="entry name" value="AAA"/>
    <property type="match status" value="2"/>
</dbReference>
<feature type="transmembrane region" description="Helical" evidence="9">
    <location>
        <begin position="99"/>
        <end position="118"/>
    </location>
</feature>
<feature type="transmembrane region" description="Helical" evidence="9">
    <location>
        <begin position="161"/>
        <end position="181"/>
    </location>
</feature>
<dbReference type="InterPro" id="IPR003593">
    <property type="entry name" value="AAA+_ATPase"/>
</dbReference>
<dbReference type="Proteomes" id="UP000007148">
    <property type="component" value="Unassembled WGS sequence"/>
</dbReference>
<gene>
    <name evidence="12" type="ORF">PIIN_04851</name>
</gene>
<dbReference type="STRING" id="1109443.G4THW7"/>
<dbReference type="InterPro" id="IPR044746">
    <property type="entry name" value="ABCC_6TM_D1"/>
</dbReference>
<keyword evidence="7 9" id="KW-0472">Membrane</keyword>
<dbReference type="CDD" id="cd18580">
    <property type="entry name" value="ABC_6TM_ABCC_D2"/>
    <property type="match status" value="1"/>
</dbReference>
<dbReference type="InterPro" id="IPR050173">
    <property type="entry name" value="ABC_transporter_C-like"/>
</dbReference>
<keyword evidence="2" id="KW-0813">Transport</keyword>
<feature type="transmembrane region" description="Helical" evidence="9">
    <location>
        <begin position="130"/>
        <end position="149"/>
    </location>
</feature>
<dbReference type="Gene3D" id="1.20.1560.10">
    <property type="entry name" value="ABC transporter type 1, transmembrane domain"/>
    <property type="match status" value="2"/>
</dbReference>
<proteinExistence type="predicted"/>
<feature type="transmembrane region" description="Helical" evidence="9">
    <location>
        <begin position="535"/>
        <end position="561"/>
    </location>
</feature>
<evidence type="ECO:0000313" key="13">
    <source>
        <dbReference type="Proteomes" id="UP000007148"/>
    </source>
</evidence>
<evidence type="ECO:0000313" key="12">
    <source>
        <dbReference type="EMBL" id="CCA70915.1"/>
    </source>
</evidence>
<organism evidence="12 13">
    <name type="scientific">Serendipita indica (strain DSM 11827)</name>
    <name type="common">Root endophyte fungus</name>
    <name type="synonym">Piriformospora indica</name>
    <dbReference type="NCBI Taxonomy" id="1109443"/>
    <lineage>
        <taxon>Eukaryota</taxon>
        <taxon>Fungi</taxon>
        <taxon>Dikarya</taxon>
        <taxon>Basidiomycota</taxon>
        <taxon>Agaricomycotina</taxon>
        <taxon>Agaricomycetes</taxon>
        <taxon>Sebacinales</taxon>
        <taxon>Serendipitaceae</taxon>
        <taxon>Serendipita</taxon>
    </lineage>
</organism>
<dbReference type="GO" id="GO:0005524">
    <property type="term" value="F:ATP binding"/>
    <property type="evidence" value="ECO:0007669"/>
    <property type="project" value="UniProtKB-KW"/>
</dbReference>
<dbReference type="Pfam" id="PF00005">
    <property type="entry name" value="ABC_tran"/>
    <property type="match status" value="2"/>
</dbReference>
<feature type="transmembrane region" description="Helical" evidence="9">
    <location>
        <begin position="387"/>
        <end position="405"/>
    </location>
</feature>
<feature type="domain" description="ABC transporter" evidence="10">
    <location>
        <begin position="1179"/>
        <end position="1414"/>
    </location>
</feature>
<dbReference type="InterPro" id="IPR011527">
    <property type="entry name" value="ABC1_TM_dom"/>
</dbReference>
<protein>
    <submittedName>
        <fullName evidence="12">Related to ABC transporter</fullName>
    </submittedName>
</protein>
<dbReference type="PROSITE" id="PS50929">
    <property type="entry name" value="ABC_TM1F"/>
    <property type="match status" value="2"/>
</dbReference>
<feature type="transmembrane region" description="Helical" evidence="9">
    <location>
        <begin position="969"/>
        <end position="992"/>
    </location>
</feature>
<dbReference type="GO" id="GO:0016020">
    <property type="term" value="C:membrane"/>
    <property type="evidence" value="ECO:0007669"/>
    <property type="project" value="UniProtKB-SubCell"/>
</dbReference>
<dbReference type="InParanoid" id="G4THW7"/>
<dbReference type="InterPro" id="IPR056227">
    <property type="entry name" value="TMD0_ABC"/>
</dbReference>
<name>G4THW7_SERID</name>
<evidence type="ECO:0000259" key="10">
    <source>
        <dbReference type="PROSITE" id="PS50893"/>
    </source>
</evidence>
<dbReference type="OMA" id="QRWLNFV"/>
<dbReference type="PANTHER" id="PTHR24223:SF399">
    <property type="entry name" value="ABC TRANSPORTER ATNG"/>
    <property type="match status" value="1"/>
</dbReference>
<feature type="transmembrane region" description="Helical" evidence="9">
    <location>
        <begin position="895"/>
        <end position="920"/>
    </location>
</feature>
<feature type="transmembrane region" description="Helical" evidence="9">
    <location>
        <begin position="29"/>
        <end position="47"/>
    </location>
</feature>
<dbReference type="SUPFAM" id="SSF90123">
    <property type="entry name" value="ABC transporter transmembrane region"/>
    <property type="match status" value="2"/>
</dbReference>
<feature type="transmembrane region" description="Helical" evidence="9">
    <location>
        <begin position="68"/>
        <end position="87"/>
    </location>
</feature>
<evidence type="ECO:0000256" key="9">
    <source>
        <dbReference type="SAM" id="Phobius"/>
    </source>
</evidence>
<accession>G4THW7</accession>
<dbReference type="OrthoDB" id="6500128at2759"/>
<evidence type="ECO:0000256" key="8">
    <source>
        <dbReference type="ARBA" id="ARBA00023180"/>
    </source>
</evidence>
<dbReference type="SUPFAM" id="SSF52540">
    <property type="entry name" value="P-loop containing nucleoside triphosphate hydrolases"/>
    <property type="match status" value="2"/>
</dbReference>
<comment type="subcellular location">
    <subcellularLocation>
        <location evidence="1">Membrane</location>
        <topology evidence="1">Multi-pass membrane protein</topology>
    </subcellularLocation>
</comment>
<reference evidence="12 13" key="1">
    <citation type="journal article" date="2011" name="PLoS Pathog.">
        <title>Endophytic Life Strategies Decoded by Genome and Transcriptome Analyses of the Mutualistic Root Symbiont Piriformospora indica.</title>
        <authorList>
            <person name="Zuccaro A."/>
            <person name="Lahrmann U."/>
            <person name="Guldener U."/>
            <person name="Langen G."/>
            <person name="Pfiffi S."/>
            <person name="Biedenkopf D."/>
            <person name="Wong P."/>
            <person name="Samans B."/>
            <person name="Grimm C."/>
            <person name="Basiewicz M."/>
            <person name="Murat C."/>
            <person name="Martin F."/>
            <person name="Kogel K.H."/>
        </authorList>
    </citation>
    <scope>NUCLEOTIDE SEQUENCE [LARGE SCALE GENOMIC DNA]</scope>
    <source>
        <strain evidence="12 13">DSM 11827</strain>
    </source>
</reference>
<dbReference type="PANTHER" id="PTHR24223">
    <property type="entry name" value="ATP-BINDING CASSETTE SUB-FAMILY C"/>
    <property type="match status" value="1"/>
</dbReference>
<feature type="transmembrane region" description="Helical" evidence="9">
    <location>
        <begin position="412"/>
        <end position="430"/>
    </location>
</feature>
<feature type="transmembrane region" description="Helical" evidence="9">
    <location>
        <begin position="267"/>
        <end position="287"/>
    </location>
</feature>
<dbReference type="InterPro" id="IPR027417">
    <property type="entry name" value="P-loop_NTPase"/>
</dbReference>
<dbReference type="PROSITE" id="PS50893">
    <property type="entry name" value="ABC_TRANSPORTER_2"/>
    <property type="match status" value="2"/>
</dbReference>
<evidence type="ECO:0000256" key="2">
    <source>
        <dbReference type="ARBA" id="ARBA00022448"/>
    </source>
</evidence>